<dbReference type="GO" id="GO:0042956">
    <property type="term" value="P:maltodextrin transmembrane transport"/>
    <property type="evidence" value="ECO:0007669"/>
    <property type="project" value="TreeGrafter"/>
</dbReference>
<dbReference type="GO" id="GO:1901982">
    <property type="term" value="F:maltose binding"/>
    <property type="evidence" value="ECO:0007669"/>
    <property type="project" value="TreeGrafter"/>
</dbReference>
<feature type="transmembrane region" description="Helical" evidence="4">
    <location>
        <begin position="6"/>
        <end position="28"/>
    </location>
</feature>
<keyword evidence="6" id="KW-1185">Reference proteome</keyword>
<dbReference type="PANTHER" id="PTHR30061:SF50">
    <property type="entry name" value="MALTOSE_MALTODEXTRIN-BINDING PERIPLASMIC PROTEIN"/>
    <property type="match status" value="1"/>
</dbReference>
<dbReference type="GO" id="GO:0015768">
    <property type="term" value="P:maltose transport"/>
    <property type="evidence" value="ECO:0007669"/>
    <property type="project" value="TreeGrafter"/>
</dbReference>
<keyword evidence="4" id="KW-0812">Transmembrane</keyword>
<evidence type="ECO:0000313" key="5">
    <source>
        <dbReference type="EMBL" id="RXZ62118.1"/>
    </source>
</evidence>
<dbReference type="EMBL" id="SDOZ01000002">
    <property type="protein sequence ID" value="RXZ62118.1"/>
    <property type="molecule type" value="Genomic_DNA"/>
</dbReference>
<evidence type="ECO:0000256" key="2">
    <source>
        <dbReference type="ARBA" id="ARBA00022448"/>
    </source>
</evidence>
<evidence type="ECO:0000256" key="4">
    <source>
        <dbReference type="SAM" id="Phobius"/>
    </source>
</evidence>
<sequence length="484" mass="53790">MTKTLTAVVAHILVVVALLTTFGILGLARNESEGADKFTGELERNVKLRVLENDTAKEMGYLDELLDAFNKKYASYGIKAEDANMDQYIDLEKDGPYGYGPDILYQANDALMKYTDGKHIQPLPVEALDCYDEVSEQAWSAYAASYAGEDYIFGVPVNIQGPLLYYRKDLLPADWQTAWDKDRNGVPDMVEYWTDLYAYSKQIKSESGGKKFGYMKSLFDPYFAMGYLFSYGGYIFGDEGRDTKDIGLSANESYKGASVIRQLASSMNEDCIDDTITVNAYSMIGNGTYFATMTTPDVYTMFISELTREYMRRDKLDRAEAEKKAKENLIVADIPKLPESGDLEDRNGKTIDSVMMGGINGYAVSAYTKAPNAALAFVDFATSYEMIMKRNQLLGIAPARADVAESVGGLSETVNKNLVAGRIEVMPSVRAIAQVWTPAQTFFSDLAKDPFRPKKDQKYTVADALKTALKKVDDQIYAAIHTLA</sequence>
<reference evidence="5 6" key="1">
    <citation type="journal article" date="2019" name="Gut">
        <title>Antibiotics-induced monodominance of a novel gut bacterial order.</title>
        <authorList>
            <person name="Hildebrand F."/>
            <person name="Moitinho-Silva L."/>
            <person name="Blasche S."/>
            <person name="Jahn M.T."/>
            <person name="Gossmann T.I."/>
            <person name="Heuerta-Cepas J."/>
            <person name="Hercog R."/>
            <person name="Luetge M."/>
            <person name="Bahram M."/>
            <person name="Pryszlak A."/>
            <person name="Alves R.J."/>
            <person name="Waszak S.M."/>
            <person name="Zhu A."/>
            <person name="Ye L."/>
            <person name="Costea P.I."/>
            <person name="Aalvink S."/>
            <person name="Belzer C."/>
            <person name="Forslund S.K."/>
            <person name="Sunagawa S."/>
            <person name="Hentschel U."/>
            <person name="Merten C."/>
            <person name="Patil K.R."/>
            <person name="Benes V."/>
            <person name="Bork P."/>
        </authorList>
    </citation>
    <scope>NUCLEOTIDE SEQUENCE [LARGE SCALE GENOMIC DNA]</scope>
    <source>
        <strain evidence="5 6">HDS1380</strain>
    </source>
</reference>
<comment type="similarity">
    <text evidence="1">Belongs to the bacterial solute-binding protein 1 family.</text>
</comment>
<dbReference type="AlphaFoldDB" id="A0A4Q2KC02"/>
<keyword evidence="3" id="KW-0732">Signal</keyword>
<organism evidence="5 6">
    <name type="scientific">Candidatus Borkfalkia ceftriaxoniphila</name>
    <dbReference type="NCBI Taxonomy" id="2508949"/>
    <lineage>
        <taxon>Bacteria</taxon>
        <taxon>Bacillati</taxon>
        <taxon>Bacillota</taxon>
        <taxon>Clostridia</taxon>
        <taxon>Christensenellales</taxon>
        <taxon>Christensenellaceae</taxon>
        <taxon>Candidatus Borkfalkia</taxon>
    </lineage>
</organism>
<proteinExistence type="inferred from homology"/>
<accession>A0A4Q2KC02</accession>
<keyword evidence="4" id="KW-0472">Membrane</keyword>
<dbReference type="PANTHER" id="PTHR30061">
    <property type="entry name" value="MALTOSE-BINDING PERIPLASMIC PROTEIN"/>
    <property type="match status" value="1"/>
</dbReference>
<dbReference type="InterPro" id="IPR006059">
    <property type="entry name" value="SBP"/>
</dbReference>
<dbReference type="SUPFAM" id="SSF53850">
    <property type="entry name" value="Periplasmic binding protein-like II"/>
    <property type="match status" value="1"/>
</dbReference>
<name>A0A4Q2KC02_9FIRM</name>
<keyword evidence="4" id="KW-1133">Transmembrane helix</keyword>
<dbReference type="Gene3D" id="3.40.190.10">
    <property type="entry name" value="Periplasmic binding protein-like II"/>
    <property type="match status" value="2"/>
</dbReference>
<evidence type="ECO:0000256" key="3">
    <source>
        <dbReference type="ARBA" id="ARBA00022729"/>
    </source>
</evidence>
<protein>
    <submittedName>
        <fullName evidence="5">Extracellular solute-binding protein</fullName>
    </submittedName>
</protein>
<dbReference type="Proteomes" id="UP000291269">
    <property type="component" value="Unassembled WGS sequence"/>
</dbReference>
<keyword evidence="2" id="KW-0813">Transport</keyword>
<comment type="caution">
    <text evidence="5">The sequence shown here is derived from an EMBL/GenBank/DDBJ whole genome shotgun (WGS) entry which is preliminary data.</text>
</comment>
<evidence type="ECO:0000256" key="1">
    <source>
        <dbReference type="ARBA" id="ARBA00008520"/>
    </source>
</evidence>
<dbReference type="RefSeq" id="WP_129225497.1">
    <property type="nucleotide sequence ID" value="NZ_SDOZ01000002.1"/>
</dbReference>
<dbReference type="OrthoDB" id="9766758at2"/>
<evidence type="ECO:0000313" key="6">
    <source>
        <dbReference type="Proteomes" id="UP000291269"/>
    </source>
</evidence>
<dbReference type="GO" id="GO:0055052">
    <property type="term" value="C:ATP-binding cassette (ABC) transporter complex, substrate-binding subunit-containing"/>
    <property type="evidence" value="ECO:0007669"/>
    <property type="project" value="TreeGrafter"/>
</dbReference>
<dbReference type="Pfam" id="PF13416">
    <property type="entry name" value="SBP_bac_8"/>
    <property type="match status" value="1"/>
</dbReference>
<gene>
    <name evidence="5" type="ORF">ESZ91_06915</name>
</gene>